<evidence type="ECO:0000259" key="7">
    <source>
        <dbReference type="Pfam" id="PF01425"/>
    </source>
</evidence>
<keyword evidence="2 6" id="KW-0547">Nucleotide-binding</keyword>
<evidence type="ECO:0000256" key="3">
    <source>
        <dbReference type="ARBA" id="ARBA00022840"/>
    </source>
</evidence>
<keyword evidence="9" id="KW-1185">Reference proteome</keyword>
<keyword evidence="4 6" id="KW-0648">Protein biosynthesis</keyword>
<dbReference type="EMBL" id="SLWV01000035">
    <property type="protein sequence ID" value="TCO69060.1"/>
    <property type="molecule type" value="Genomic_DNA"/>
</dbReference>
<gene>
    <name evidence="6" type="primary">gatA</name>
    <name evidence="8" type="ORF">EV214_13511</name>
</gene>
<evidence type="ECO:0000256" key="6">
    <source>
        <dbReference type="HAMAP-Rule" id="MF_00120"/>
    </source>
</evidence>
<evidence type="ECO:0000313" key="9">
    <source>
        <dbReference type="Proteomes" id="UP000294919"/>
    </source>
</evidence>
<dbReference type="GO" id="GO:0005524">
    <property type="term" value="F:ATP binding"/>
    <property type="evidence" value="ECO:0007669"/>
    <property type="project" value="UniProtKB-KW"/>
</dbReference>
<evidence type="ECO:0000256" key="1">
    <source>
        <dbReference type="ARBA" id="ARBA00022598"/>
    </source>
</evidence>
<evidence type="ECO:0000256" key="2">
    <source>
        <dbReference type="ARBA" id="ARBA00022741"/>
    </source>
</evidence>
<dbReference type="GO" id="GO:0050567">
    <property type="term" value="F:glutaminyl-tRNA synthase (glutamine-hydrolyzing) activity"/>
    <property type="evidence" value="ECO:0007669"/>
    <property type="project" value="UniProtKB-UniRule"/>
</dbReference>
<comment type="catalytic activity">
    <reaction evidence="6">
        <text>L-glutamyl-tRNA(Gln) + L-glutamine + ATP + H2O = L-glutaminyl-tRNA(Gln) + L-glutamate + ADP + phosphate + H(+)</text>
        <dbReference type="Rhea" id="RHEA:17521"/>
        <dbReference type="Rhea" id="RHEA-COMP:9681"/>
        <dbReference type="Rhea" id="RHEA-COMP:9684"/>
        <dbReference type="ChEBI" id="CHEBI:15377"/>
        <dbReference type="ChEBI" id="CHEBI:15378"/>
        <dbReference type="ChEBI" id="CHEBI:29985"/>
        <dbReference type="ChEBI" id="CHEBI:30616"/>
        <dbReference type="ChEBI" id="CHEBI:43474"/>
        <dbReference type="ChEBI" id="CHEBI:58359"/>
        <dbReference type="ChEBI" id="CHEBI:78520"/>
        <dbReference type="ChEBI" id="CHEBI:78521"/>
        <dbReference type="ChEBI" id="CHEBI:456216"/>
        <dbReference type="EC" id="6.3.5.7"/>
    </reaction>
</comment>
<dbReference type="GO" id="GO:0030956">
    <property type="term" value="C:glutamyl-tRNA(Gln) amidotransferase complex"/>
    <property type="evidence" value="ECO:0007669"/>
    <property type="project" value="InterPro"/>
</dbReference>
<dbReference type="InterPro" id="IPR004412">
    <property type="entry name" value="GatA"/>
</dbReference>
<dbReference type="Proteomes" id="UP000294919">
    <property type="component" value="Unassembled WGS sequence"/>
</dbReference>
<dbReference type="PANTHER" id="PTHR11895:SF151">
    <property type="entry name" value="GLUTAMYL-TRNA(GLN) AMIDOTRANSFERASE SUBUNIT A"/>
    <property type="match status" value="1"/>
</dbReference>
<dbReference type="SUPFAM" id="SSF75304">
    <property type="entry name" value="Amidase signature (AS) enzymes"/>
    <property type="match status" value="1"/>
</dbReference>
<comment type="similarity">
    <text evidence="6">Belongs to the amidase family. GatA subfamily.</text>
</comment>
<comment type="subunit">
    <text evidence="6">Heterotrimer of A, B and C subunits.</text>
</comment>
<evidence type="ECO:0000313" key="8">
    <source>
        <dbReference type="EMBL" id="TCO69060.1"/>
    </source>
</evidence>
<organism evidence="8 9">
    <name type="scientific">Marinisporobacter balticus</name>
    <dbReference type="NCBI Taxonomy" id="2018667"/>
    <lineage>
        <taxon>Bacteria</taxon>
        <taxon>Bacillati</taxon>
        <taxon>Bacillota</taxon>
        <taxon>Clostridia</taxon>
        <taxon>Peptostreptococcales</taxon>
        <taxon>Thermotaleaceae</taxon>
        <taxon>Marinisporobacter</taxon>
    </lineage>
</organism>
<dbReference type="HAMAP" id="MF_00120">
    <property type="entry name" value="GatA"/>
    <property type="match status" value="1"/>
</dbReference>
<evidence type="ECO:0000256" key="4">
    <source>
        <dbReference type="ARBA" id="ARBA00022917"/>
    </source>
</evidence>
<comment type="function">
    <text evidence="5 6">Allows the formation of correctly charged Gln-tRNA(Gln) through the transamidation of misacylated Glu-tRNA(Gln) in organisms which lack glutaminyl-tRNA synthetase. The reaction takes place in the presence of glutamine and ATP through an activated gamma-phospho-Glu-tRNA(Gln).</text>
</comment>
<name>A0A4V2S9T3_9FIRM</name>
<feature type="active site" description="Charge relay system" evidence="6">
    <location>
        <position position="80"/>
    </location>
</feature>
<keyword evidence="8" id="KW-0808">Transferase</keyword>
<proteinExistence type="inferred from homology"/>
<dbReference type="NCBIfam" id="TIGR00132">
    <property type="entry name" value="gatA"/>
    <property type="match status" value="1"/>
</dbReference>
<comment type="caution">
    <text evidence="8">The sequence shown here is derived from an EMBL/GenBank/DDBJ whole genome shotgun (WGS) entry which is preliminary data.</text>
</comment>
<feature type="active site" description="Acyl-ester intermediate" evidence="6">
    <location>
        <position position="179"/>
    </location>
</feature>
<feature type="domain" description="Amidase" evidence="7">
    <location>
        <begin position="25"/>
        <end position="469"/>
    </location>
</feature>
<dbReference type="Gene3D" id="3.90.1300.10">
    <property type="entry name" value="Amidase signature (AS) domain"/>
    <property type="match status" value="1"/>
</dbReference>
<dbReference type="AlphaFoldDB" id="A0A4V2S9T3"/>
<protein>
    <recommendedName>
        <fullName evidence="6">Glutamyl-tRNA(Gln) amidotransferase subunit A</fullName>
        <shortName evidence="6">Glu-ADT subunit A</shortName>
        <ecNumber evidence="6">6.3.5.7</ecNumber>
    </recommendedName>
</protein>
<accession>A0A4V2S9T3</accession>
<dbReference type="GO" id="GO:0016740">
    <property type="term" value="F:transferase activity"/>
    <property type="evidence" value="ECO:0007669"/>
    <property type="project" value="UniProtKB-KW"/>
</dbReference>
<dbReference type="Pfam" id="PF01425">
    <property type="entry name" value="Amidase"/>
    <property type="match status" value="1"/>
</dbReference>
<dbReference type="GO" id="GO:0006412">
    <property type="term" value="P:translation"/>
    <property type="evidence" value="ECO:0007669"/>
    <property type="project" value="UniProtKB-UniRule"/>
</dbReference>
<dbReference type="PANTHER" id="PTHR11895">
    <property type="entry name" value="TRANSAMIDASE"/>
    <property type="match status" value="1"/>
</dbReference>
<dbReference type="InterPro" id="IPR000120">
    <property type="entry name" value="Amidase"/>
</dbReference>
<dbReference type="InterPro" id="IPR036928">
    <property type="entry name" value="AS_sf"/>
</dbReference>
<sequence length="492" mass="53361">MINIEKLTIAEIKKGYIDKKFTVIEIVSAYIDRIKRLDPKINAFITLCEEMALKEAAILDDKIENGEEIGQLGGIPVAIKDNICTKGIKTSCASKVLEDFIAPYDATVVKKLKDAGAIIIGKTNMDEFAMGSSTENSAFKITKNPWDLGKVPGGSSGGSAAALTAGFAPLTIGSDTGGSIRQPAAFCGNVGLKPTYGLVSRYGLIAFASSLDQIGPFTKDVRDCALSLEVLQGNDPLDATSVNDTATKDYLTDLDAGIEGLKIGVPKEFFQEGLDPEIDESIKGSIKKLKEMGATVEEFSLPITESGLSAYYIVSSAEASSNLARYDGVRYGYRAETFEGIEELIVNSRSEAFGKEAKRRIMLGTYVLSSGYYDAYYKKAMLLRKKIKNVFNEAFKRYDIILSPTSPILPFGIGEKTEDPLQMYLADIYTVNINIAGLPAISIPCGFSKSKLPIGVQLIGHHYAEKKLLQAAYNLEQSLGVYKDIPELKGVE</sequence>
<feature type="active site" description="Charge relay system" evidence="6">
    <location>
        <position position="155"/>
    </location>
</feature>
<keyword evidence="3 6" id="KW-0067">ATP-binding</keyword>
<dbReference type="EC" id="6.3.5.7" evidence="6"/>
<evidence type="ECO:0000256" key="5">
    <source>
        <dbReference type="ARBA" id="ARBA00025295"/>
    </source>
</evidence>
<keyword evidence="1 6" id="KW-0436">Ligase</keyword>
<reference evidence="8 9" key="1">
    <citation type="submission" date="2019-03" db="EMBL/GenBank/DDBJ databases">
        <title>Genomic Encyclopedia of Type Strains, Phase IV (KMG-IV): sequencing the most valuable type-strain genomes for metagenomic binning, comparative biology and taxonomic classification.</title>
        <authorList>
            <person name="Goeker M."/>
        </authorList>
    </citation>
    <scope>NUCLEOTIDE SEQUENCE [LARGE SCALE GENOMIC DNA]</scope>
    <source>
        <strain evidence="8 9">DSM 102940</strain>
    </source>
</reference>
<dbReference type="PIRSF" id="PIRSF001221">
    <property type="entry name" value="Amidase_fungi"/>
    <property type="match status" value="1"/>
</dbReference>
<dbReference type="InterPro" id="IPR023631">
    <property type="entry name" value="Amidase_dom"/>
</dbReference>
<dbReference type="RefSeq" id="WP_330571332.1">
    <property type="nucleotide sequence ID" value="NZ_SLWV01000035.1"/>
</dbReference>